<evidence type="ECO:0000313" key="10">
    <source>
        <dbReference type="Proteomes" id="UP000317318"/>
    </source>
</evidence>
<proteinExistence type="inferred from homology"/>
<dbReference type="InterPro" id="IPR036627">
    <property type="entry name" value="CobW-likC_sf"/>
</dbReference>
<dbReference type="Proteomes" id="UP000317318">
    <property type="component" value="Chromosome"/>
</dbReference>
<feature type="region of interest" description="Disordered" evidence="7">
    <location>
        <begin position="384"/>
        <end position="403"/>
    </location>
</feature>
<name>A0A517QZ86_9PLAN</name>
<dbReference type="Gene3D" id="3.30.1220.10">
    <property type="entry name" value="CobW-like, C-terminal domain"/>
    <property type="match status" value="1"/>
</dbReference>
<reference evidence="9 10" key="1">
    <citation type="submission" date="2019-02" db="EMBL/GenBank/DDBJ databases">
        <title>Deep-cultivation of Planctomycetes and their phenomic and genomic characterization uncovers novel biology.</title>
        <authorList>
            <person name="Wiegand S."/>
            <person name="Jogler M."/>
            <person name="Boedeker C."/>
            <person name="Pinto D."/>
            <person name="Vollmers J."/>
            <person name="Rivas-Marin E."/>
            <person name="Kohn T."/>
            <person name="Peeters S.H."/>
            <person name="Heuer A."/>
            <person name="Rast P."/>
            <person name="Oberbeckmann S."/>
            <person name="Bunk B."/>
            <person name="Jeske O."/>
            <person name="Meyerdierks A."/>
            <person name="Storesund J.E."/>
            <person name="Kallscheuer N."/>
            <person name="Luecker S."/>
            <person name="Lage O.M."/>
            <person name="Pohl T."/>
            <person name="Merkel B.J."/>
            <person name="Hornburger P."/>
            <person name="Mueller R.-W."/>
            <person name="Bruemmer F."/>
            <person name="Labrenz M."/>
            <person name="Spormann A.M."/>
            <person name="Op den Camp H."/>
            <person name="Overmann J."/>
            <person name="Amann R."/>
            <person name="Jetten M.S.M."/>
            <person name="Mascher T."/>
            <person name="Medema M.H."/>
            <person name="Devos D.P."/>
            <person name="Kaster A.-K."/>
            <person name="Ovreas L."/>
            <person name="Rohde M."/>
            <person name="Galperin M.Y."/>
            <person name="Jogler C."/>
        </authorList>
    </citation>
    <scope>NUCLEOTIDE SEQUENCE [LARGE SCALE GENOMIC DNA]</scope>
    <source>
        <strain evidence="9 10">Pan189</strain>
    </source>
</reference>
<keyword evidence="2" id="KW-0378">Hydrolase</keyword>
<feature type="domain" description="CobW C-terminal" evidence="8">
    <location>
        <begin position="256"/>
        <end position="369"/>
    </location>
</feature>
<dbReference type="OrthoDB" id="9808822at2"/>
<dbReference type="Gene3D" id="3.40.50.300">
    <property type="entry name" value="P-loop containing nucleotide triphosphate hydrolases"/>
    <property type="match status" value="1"/>
</dbReference>
<dbReference type="GO" id="GO:0000166">
    <property type="term" value="F:nucleotide binding"/>
    <property type="evidence" value="ECO:0007669"/>
    <property type="project" value="UniProtKB-KW"/>
</dbReference>
<evidence type="ECO:0000256" key="7">
    <source>
        <dbReference type="SAM" id="MobiDB-lite"/>
    </source>
</evidence>
<dbReference type="InterPro" id="IPR003495">
    <property type="entry name" value="CobW/HypB/UreG_nucleotide-bd"/>
</dbReference>
<evidence type="ECO:0000256" key="3">
    <source>
        <dbReference type="ARBA" id="ARBA00023186"/>
    </source>
</evidence>
<dbReference type="PANTHER" id="PTHR43603:SF1">
    <property type="entry name" value="ZINC-REGULATED GTPASE METALLOPROTEIN ACTIVATOR 1"/>
    <property type="match status" value="1"/>
</dbReference>
<evidence type="ECO:0000256" key="2">
    <source>
        <dbReference type="ARBA" id="ARBA00022801"/>
    </source>
</evidence>
<keyword evidence="10" id="KW-1185">Reference proteome</keyword>
<dbReference type="CDD" id="cd03112">
    <property type="entry name" value="CobW-like"/>
    <property type="match status" value="1"/>
</dbReference>
<dbReference type="EMBL" id="CP036268">
    <property type="protein sequence ID" value="QDT36913.1"/>
    <property type="molecule type" value="Genomic_DNA"/>
</dbReference>
<dbReference type="SMART" id="SM00833">
    <property type="entry name" value="CobW_C"/>
    <property type="match status" value="1"/>
</dbReference>
<dbReference type="Pfam" id="PF07683">
    <property type="entry name" value="CobW_C"/>
    <property type="match status" value="1"/>
</dbReference>
<evidence type="ECO:0000313" key="9">
    <source>
        <dbReference type="EMBL" id="QDT36913.1"/>
    </source>
</evidence>
<gene>
    <name evidence="9" type="primary">yciC</name>
    <name evidence="9" type="ORF">Pan189_12770</name>
</gene>
<dbReference type="InterPro" id="IPR011629">
    <property type="entry name" value="CobW-like_C"/>
</dbReference>
<keyword evidence="1" id="KW-0547">Nucleotide-binding</keyword>
<protein>
    <submittedName>
        <fullName evidence="9">Metal chaperone YciC</fullName>
    </submittedName>
</protein>
<comment type="catalytic activity">
    <reaction evidence="6">
        <text>GTP + H2O = GDP + phosphate + H(+)</text>
        <dbReference type="Rhea" id="RHEA:19669"/>
        <dbReference type="ChEBI" id="CHEBI:15377"/>
        <dbReference type="ChEBI" id="CHEBI:15378"/>
        <dbReference type="ChEBI" id="CHEBI:37565"/>
        <dbReference type="ChEBI" id="CHEBI:43474"/>
        <dbReference type="ChEBI" id="CHEBI:58189"/>
    </reaction>
    <physiologicalReaction direction="left-to-right" evidence="6">
        <dbReference type="Rhea" id="RHEA:19670"/>
    </physiologicalReaction>
</comment>
<organism evidence="9 10">
    <name type="scientific">Stratiformator vulcanicus</name>
    <dbReference type="NCBI Taxonomy" id="2527980"/>
    <lineage>
        <taxon>Bacteria</taxon>
        <taxon>Pseudomonadati</taxon>
        <taxon>Planctomycetota</taxon>
        <taxon>Planctomycetia</taxon>
        <taxon>Planctomycetales</taxon>
        <taxon>Planctomycetaceae</taxon>
        <taxon>Stratiformator</taxon>
    </lineage>
</organism>
<dbReference type="NCBIfam" id="NF038288">
    <property type="entry name" value="chaper_GTP_ZigA"/>
    <property type="match status" value="1"/>
</dbReference>
<dbReference type="KEGG" id="svp:Pan189_12770"/>
<dbReference type="SUPFAM" id="SSF52540">
    <property type="entry name" value="P-loop containing nucleoside triphosphate hydrolases"/>
    <property type="match status" value="1"/>
</dbReference>
<comment type="function">
    <text evidence="5">Zinc chaperone that directly transfers zinc cofactor to target proteins, thereby activating them. Zinc is transferred from the CXCC motif in the GTPase domain to the zinc binding site in target proteins in a process requiring GTP hydrolysis.</text>
</comment>
<dbReference type="AlphaFoldDB" id="A0A517QZ86"/>
<dbReference type="InterPro" id="IPR051927">
    <property type="entry name" value="Zn_Chap_cDPG_Synth"/>
</dbReference>
<dbReference type="GO" id="GO:0016787">
    <property type="term" value="F:hydrolase activity"/>
    <property type="evidence" value="ECO:0007669"/>
    <property type="project" value="UniProtKB-KW"/>
</dbReference>
<evidence type="ECO:0000259" key="8">
    <source>
        <dbReference type="SMART" id="SM00833"/>
    </source>
</evidence>
<dbReference type="PANTHER" id="PTHR43603">
    <property type="entry name" value="COBW DOMAIN-CONTAINING PROTEIN DDB_G0274527"/>
    <property type="match status" value="1"/>
</dbReference>
<evidence type="ECO:0000256" key="6">
    <source>
        <dbReference type="ARBA" id="ARBA00049117"/>
    </source>
</evidence>
<evidence type="ECO:0000256" key="5">
    <source>
        <dbReference type="ARBA" id="ARBA00045658"/>
    </source>
</evidence>
<comment type="similarity">
    <text evidence="4">Belongs to the SIMIBI class G3E GTPase family. ZNG1 subfamily.</text>
</comment>
<keyword evidence="3" id="KW-0143">Chaperone</keyword>
<dbReference type="RefSeq" id="WP_145363074.1">
    <property type="nucleotide sequence ID" value="NZ_CP036268.1"/>
</dbReference>
<evidence type="ECO:0000256" key="1">
    <source>
        <dbReference type="ARBA" id="ARBA00022741"/>
    </source>
</evidence>
<dbReference type="Pfam" id="PF02492">
    <property type="entry name" value="cobW"/>
    <property type="match status" value="1"/>
</dbReference>
<dbReference type="InterPro" id="IPR027417">
    <property type="entry name" value="P-loop_NTPase"/>
</dbReference>
<accession>A0A517QZ86</accession>
<evidence type="ECO:0000256" key="4">
    <source>
        <dbReference type="ARBA" id="ARBA00034320"/>
    </source>
</evidence>
<dbReference type="InterPro" id="IPR047920">
    <property type="entry name" value="ZigA-like"/>
</dbReference>
<sequence length="403" mass="45137">MTQKLPVTVLSGFLGAGKTTLLNHVLSNREGLRVAVIVNDMSEVNIDAALVDRDAALSRTEEKLVEMSNGCICCTLRDDLLQEVARLSKEGRFDYLLIESTGISEPIPVAQTFTFEAEDGTSLADVSRLDTMVTVVDAANFLDEYEEADYLKDRGESLGEEDERTVTDLLCDQVEFANVILVNKTDLVDSEELNRVEGVIRALNPAAKLIRTSRSQVDLSEVLDTGRFDYEKAASSAGWIREMEGKHTPETEEYGISSFTFRDRRPFHPQRFWDFIHDDAVWDGIVRSKGFFWIATKDQVAYEWSQAGGVSDHRPVGVWQAALPEEYRPAGLEESPEWHPYFGDRHQTLVFIGIGLDESSLRQRLSECLMSSGELAQSVETLTSTADPFPPVDFRPNDEEVPV</sequence>